<keyword evidence="1" id="KW-0472">Membrane</keyword>
<evidence type="ECO:0000313" key="2">
    <source>
        <dbReference type="EMBL" id="KAF4079833.1"/>
    </source>
</evidence>
<keyword evidence="1" id="KW-1133">Transmembrane helix</keyword>
<accession>A0A7J6AAJ0</accession>
<dbReference type="Proteomes" id="UP000593565">
    <property type="component" value="Unassembled WGS sequence"/>
</dbReference>
<proteinExistence type="predicted"/>
<keyword evidence="1" id="KW-0812">Transmembrane</keyword>
<feature type="non-terminal residue" evidence="2">
    <location>
        <position position="1"/>
    </location>
</feature>
<name>A0A7J6AAJ0_AMEME</name>
<protein>
    <submittedName>
        <fullName evidence="2">Uncharacterized protein</fullName>
    </submittedName>
</protein>
<feature type="transmembrane region" description="Helical" evidence="1">
    <location>
        <begin position="12"/>
        <end position="39"/>
    </location>
</feature>
<gene>
    <name evidence="2" type="ORF">AMELA_G00182790</name>
</gene>
<dbReference type="AlphaFoldDB" id="A0A7J6AAJ0"/>
<feature type="transmembrane region" description="Helical" evidence="1">
    <location>
        <begin position="59"/>
        <end position="79"/>
    </location>
</feature>
<evidence type="ECO:0000313" key="3">
    <source>
        <dbReference type="Proteomes" id="UP000593565"/>
    </source>
</evidence>
<dbReference type="EMBL" id="JAAGNN010000015">
    <property type="protein sequence ID" value="KAF4079833.1"/>
    <property type="molecule type" value="Genomic_DNA"/>
</dbReference>
<organism evidence="2 3">
    <name type="scientific">Ameiurus melas</name>
    <name type="common">Black bullhead</name>
    <name type="synonym">Silurus melas</name>
    <dbReference type="NCBI Taxonomy" id="219545"/>
    <lineage>
        <taxon>Eukaryota</taxon>
        <taxon>Metazoa</taxon>
        <taxon>Chordata</taxon>
        <taxon>Craniata</taxon>
        <taxon>Vertebrata</taxon>
        <taxon>Euteleostomi</taxon>
        <taxon>Actinopterygii</taxon>
        <taxon>Neopterygii</taxon>
        <taxon>Teleostei</taxon>
        <taxon>Ostariophysi</taxon>
        <taxon>Siluriformes</taxon>
        <taxon>Ictaluridae</taxon>
        <taxon>Ameiurus</taxon>
    </lineage>
</organism>
<keyword evidence="3" id="KW-1185">Reference proteome</keyword>
<reference evidence="2 3" key="1">
    <citation type="submission" date="2020-02" db="EMBL/GenBank/DDBJ databases">
        <title>A chromosome-scale genome assembly of the black bullhead catfish (Ameiurus melas).</title>
        <authorList>
            <person name="Wen M."/>
            <person name="Zham M."/>
            <person name="Cabau C."/>
            <person name="Klopp C."/>
            <person name="Donnadieu C."/>
            <person name="Roques C."/>
            <person name="Bouchez O."/>
            <person name="Lampietro C."/>
            <person name="Jouanno E."/>
            <person name="Herpin A."/>
            <person name="Louis A."/>
            <person name="Berthelot C."/>
            <person name="Parey E."/>
            <person name="Roest-Crollius H."/>
            <person name="Braasch I."/>
            <person name="Postlethwait J."/>
            <person name="Robinson-Rechavi M."/>
            <person name="Echchiki A."/>
            <person name="Begum T."/>
            <person name="Montfort J."/>
            <person name="Schartl M."/>
            <person name="Bobe J."/>
            <person name="Guiguen Y."/>
        </authorList>
    </citation>
    <scope>NUCLEOTIDE SEQUENCE [LARGE SCALE GENOMIC DNA]</scope>
    <source>
        <strain evidence="2">M_S1</strain>
        <tissue evidence="2">Blood</tissue>
    </source>
</reference>
<evidence type="ECO:0000256" key="1">
    <source>
        <dbReference type="SAM" id="Phobius"/>
    </source>
</evidence>
<comment type="caution">
    <text evidence="2">The sequence shown here is derived from an EMBL/GenBank/DDBJ whole genome shotgun (WGS) entry which is preliminary data.</text>
</comment>
<sequence>MFRHLLFSVFHMCIFPFLSHTIMFLFYSFSHTLMILLGLSGFLKTRGTSQSGLIRFCPLSGVECLLFLVLSIKGILLMAHRAKLGFLSAAMEGLE</sequence>